<protein>
    <submittedName>
        <fullName evidence="1">Uncharacterized protein</fullName>
    </submittedName>
</protein>
<reference evidence="1 2" key="1">
    <citation type="submission" date="2024-08" db="EMBL/GenBank/DDBJ databases">
        <title>Halobellus sp. MBLA0158 whole genome sequence.</title>
        <authorList>
            <person name="Hwang C.Y."/>
            <person name="Cho E.-S."/>
            <person name="Seo M.-J."/>
        </authorList>
    </citation>
    <scope>NUCLEOTIDE SEQUENCE [LARGE SCALE GENOMIC DNA]</scope>
    <source>
        <strain evidence="1 2">MBLA0158</strain>
    </source>
</reference>
<accession>A0ABD5M8Z1</accession>
<organism evidence="1 2">
    <name type="scientific">Halobellus rubicundus</name>
    <dbReference type="NCBI Taxonomy" id="2996466"/>
    <lineage>
        <taxon>Archaea</taxon>
        <taxon>Methanobacteriati</taxon>
        <taxon>Methanobacteriota</taxon>
        <taxon>Stenosarchaea group</taxon>
        <taxon>Halobacteria</taxon>
        <taxon>Halobacteriales</taxon>
        <taxon>Haloferacaceae</taxon>
        <taxon>Halobellus</taxon>
    </lineage>
</organism>
<sequence length="95" mass="10321">MVIQDDVKDALEEGRDELVRVLASHGVLPTVVDDSSGSDLLGSSTPTFRIETADGTSVVDRQTRSQVVDAFEMRSEADCEAVREEIRAHDAWSGS</sequence>
<evidence type="ECO:0000313" key="1">
    <source>
        <dbReference type="EMBL" id="MFA1610134.1"/>
    </source>
</evidence>
<gene>
    <name evidence="1" type="ORF">OS889_03830</name>
</gene>
<dbReference type="AlphaFoldDB" id="A0ABD5M8Z1"/>
<proteinExistence type="predicted"/>
<comment type="caution">
    <text evidence="1">The sequence shown here is derived from an EMBL/GenBank/DDBJ whole genome shotgun (WGS) entry which is preliminary data.</text>
</comment>
<dbReference type="RefSeq" id="WP_372387449.1">
    <property type="nucleotide sequence ID" value="NZ_JBGNYA010000001.1"/>
</dbReference>
<dbReference type="EMBL" id="JBGNYA010000001">
    <property type="protein sequence ID" value="MFA1610134.1"/>
    <property type="molecule type" value="Genomic_DNA"/>
</dbReference>
<name>A0ABD5M8Z1_9EURY</name>
<dbReference type="Proteomes" id="UP001570511">
    <property type="component" value="Unassembled WGS sequence"/>
</dbReference>
<evidence type="ECO:0000313" key="2">
    <source>
        <dbReference type="Proteomes" id="UP001570511"/>
    </source>
</evidence>
<keyword evidence="2" id="KW-1185">Reference proteome</keyword>